<evidence type="ECO:0000313" key="2">
    <source>
        <dbReference type="Proteomes" id="UP000193334"/>
    </source>
</evidence>
<evidence type="ECO:0008006" key="3">
    <source>
        <dbReference type="Google" id="ProtNLM"/>
    </source>
</evidence>
<dbReference type="EMBL" id="CP021023">
    <property type="protein sequence ID" value="ARN57247.1"/>
    <property type="molecule type" value="Genomic_DNA"/>
</dbReference>
<organism evidence="1 2">
    <name type="scientific">Sedimentisphaera salicampi</name>
    <dbReference type="NCBI Taxonomy" id="1941349"/>
    <lineage>
        <taxon>Bacteria</taxon>
        <taxon>Pseudomonadati</taxon>
        <taxon>Planctomycetota</taxon>
        <taxon>Phycisphaerae</taxon>
        <taxon>Sedimentisphaerales</taxon>
        <taxon>Sedimentisphaeraceae</taxon>
        <taxon>Sedimentisphaera</taxon>
    </lineage>
</organism>
<reference evidence="2" key="1">
    <citation type="submission" date="2017-04" db="EMBL/GenBank/DDBJ databases">
        <title>Comparative genomics and description of representatives of a novel lineage of planctomycetes thriving in anoxic sediments.</title>
        <authorList>
            <person name="Spring S."/>
            <person name="Bunk B."/>
            <person name="Sproer C."/>
        </authorList>
    </citation>
    <scope>NUCLEOTIDE SEQUENCE [LARGE SCALE GENOMIC DNA]</scope>
    <source>
        <strain evidence="2">ST-PulAB-D4</strain>
    </source>
</reference>
<dbReference type="KEGG" id="pbp:STSP1_01646"/>
<protein>
    <recommendedName>
        <fullName evidence="3">Processive diacylglycerol glucosyltransferase</fullName>
    </recommendedName>
</protein>
<evidence type="ECO:0000313" key="1">
    <source>
        <dbReference type="EMBL" id="ARN57247.1"/>
    </source>
</evidence>
<accession>A0A1W6LN96</accession>
<gene>
    <name evidence="1" type="ORF">STSP1_01646</name>
</gene>
<dbReference type="RefSeq" id="WP_123807019.1">
    <property type="nucleotide sequence ID" value="NZ_CP021023.1"/>
</dbReference>
<name>A0A1W6LN96_9BACT</name>
<dbReference type="InterPro" id="IPR009367">
    <property type="entry name" value="Elm1-like"/>
</dbReference>
<keyword evidence="2" id="KW-1185">Reference proteome</keyword>
<dbReference type="STRING" id="1941349.STSP1_01646"/>
<dbReference type="Pfam" id="PF06258">
    <property type="entry name" value="Mito_fiss_Elm1"/>
    <property type="match status" value="1"/>
</dbReference>
<sequence>MEKVLIISDGKPGHLNQARALCSIMGWDCIEAAAEYRLKAFKAAGYMLDALRLYSNMPFNLTSSDGGVTPPEITEGISRIVAVSSGAYYPAKVLAKRLGVEVIALMLPRGIRKSDFSHIFCPSYDNPPRAENITPIPITLCNRGESFYKQKAAEFSEKTGLKGPAVSVIIGGENAYGKIDPEKIRGQLEKIFEKTPNMPHWLTTSRRTSRKVEKIAASFPFDYKLIFSESRYNPIPAFIAMSEYLFVTSDSSSMISECVSTGAAKVEVLKNEPKKKSKFDRFLAELQAKGCVHIFDGTLGSADKKINLENKIKSVLKS</sequence>
<dbReference type="AlphaFoldDB" id="A0A1W6LN96"/>
<dbReference type="Proteomes" id="UP000193334">
    <property type="component" value="Chromosome"/>
</dbReference>
<proteinExistence type="predicted"/>